<dbReference type="Pfam" id="PF10123">
    <property type="entry name" value="Mu-like_Pro"/>
    <property type="match status" value="1"/>
</dbReference>
<evidence type="ECO:0000313" key="2">
    <source>
        <dbReference type="Proteomes" id="UP000601736"/>
    </source>
</evidence>
<accession>A0A8H8YZX6</accession>
<dbReference type="Proteomes" id="UP000601736">
    <property type="component" value="Unassembled WGS sequence"/>
</dbReference>
<dbReference type="InterPro" id="IPR012106">
    <property type="entry name" value="Phage_Mu_Gp1"/>
</dbReference>
<name>A0A8H8YZX6_9PROT</name>
<dbReference type="EMBL" id="CAJNAP010000006">
    <property type="protein sequence ID" value="CAE6495493.1"/>
    <property type="molecule type" value="Genomic_DNA"/>
</dbReference>
<dbReference type="AlphaFoldDB" id="A0A8H8YZX6"/>
<reference evidence="1" key="1">
    <citation type="submission" date="2021-02" db="EMBL/GenBank/DDBJ databases">
        <authorList>
            <person name="Han P."/>
        </authorList>
    </citation>
    <scope>NUCLEOTIDE SEQUENCE</scope>
    <source>
        <strain evidence="1">Nitrosomonas nitrosa 18-3D</strain>
    </source>
</reference>
<comment type="caution">
    <text evidence="1">The sequence shown here is derived from an EMBL/GenBank/DDBJ whole genome shotgun (WGS) entry which is preliminary data.</text>
</comment>
<dbReference type="PROSITE" id="PS51257">
    <property type="entry name" value="PROKAR_LIPOPROTEIN"/>
    <property type="match status" value="1"/>
</dbReference>
<protein>
    <submittedName>
        <fullName evidence="1">Mu-like prophage I protein</fullName>
    </submittedName>
</protein>
<evidence type="ECO:0000313" key="1">
    <source>
        <dbReference type="EMBL" id="CAE6495493.1"/>
    </source>
</evidence>
<dbReference type="RefSeq" id="WP_204799445.1">
    <property type="nucleotide sequence ID" value="NZ_CAJNAP010000006.1"/>
</dbReference>
<organism evidence="1 2">
    <name type="scientific">Nitrosomonas nitrosa</name>
    <dbReference type="NCBI Taxonomy" id="52442"/>
    <lineage>
        <taxon>Bacteria</taxon>
        <taxon>Pseudomonadati</taxon>
        <taxon>Pseudomonadota</taxon>
        <taxon>Betaproteobacteria</taxon>
        <taxon>Nitrosomonadales</taxon>
        <taxon>Nitrosomonadaceae</taxon>
        <taxon>Nitrosomonas</taxon>
    </lineage>
</organism>
<proteinExistence type="predicted"/>
<gene>
    <name evidence="1" type="ORF">NMYAN_140013</name>
</gene>
<sequence>MNRKHSQFNPSHGIAACAISVTAANEIQLFPAGQFRATDGRPHDVPHWFIDAALAAQIIAEFEARANRTVVDYEHQTLLAAQNGQPAPAAGWFGKLAWRESGLYAVDVEWTERATQMIEGGEYRYISPVFTYDKKTGKIKRLLHAALTNNPALDGMDAVAASQYQLLNTEKLSMNELLEQLRWLLNMPVTATVDEVVTELQKAIDQLKGSNPAIATKADFNLVALVQSLNSEITSLKTATNHPDPSSYATPGAVAATLTYLDGTDGAKTVNVRCKKAIKWKKPRHNQRVFSSLADD</sequence>